<dbReference type="PANTHER" id="PTHR47114:SF2">
    <property type="entry name" value="OLIGODENDROCYTE-MYELIN GLYCOPROTEIN"/>
    <property type="match status" value="1"/>
</dbReference>
<dbReference type="InterPro" id="IPR051071">
    <property type="entry name" value="LRR-bact_E3_ubiq_ligases"/>
</dbReference>
<dbReference type="Proteomes" id="UP000189295">
    <property type="component" value="Unassembled WGS sequence"/>
</dbReference>
<keyword evidence="11 14" id="KW-0832">Ubl conjugation</keyword>
<proteinExistence type="inferred from homology"/>
<keyword evidence="13 14" id="KW-1035">Host cytoplasm</keyword>
<dbReference type="OrthoDB" id="1467561at2"/>
<dbReference type="Pfam" id="PF14496">
    <property type="entry name" value="NEL"/>
    <property type="match status" value="1"/>
</dbReference>
<dbReference type="GO" id="GO:0061630">
    <property type="term" value="F:ubiquitin protein ligase activity"/>
    <property type="evidence" value="ECO:0007669"/>
    <property type="project" value="UniProtKB-EC"/>
</dbReference>
<dbReference type="InterPro" id="IPR029487">
    <property type="entry name" value="NEL_dom"/>
</dbReference>
<keyword evidence="8 14" id="KW-0808">Transferase</keyword>
<feature type="domain" description="NEL" evidence="15">
    <location>
        <begin position="1320"/>
        <end position="1611"/>
    </location>
</feature>
<comment type="catalytic activity">
    <reaction evidence="1">
        <text>S-ubiquitinyl-[E2 ubiquitin-conjugating enzyme]-L-cysteine + [acceptor protein]-L-lysine = [E2 ubiquitin-conjugating enzyme]-L-cysteine + N(6)-ubiquitinyl-[acceptor protein]-L-lysine.</text>
        <dbReference type="EC" id="2.3.2.27"/>
    </reaction>
</comment>
<keyword evidence="6 14" id="KW-0964">Secreted</keyword>
<evidence type="ECO:0000256" key="8">
    <source>
        <dbReference type="ARBA" id="ARBA00022679"/>
    </source>
</evidence>
<evidence type="ECO:0000256" key="11">
    <source>
        <dbReference type="ARBA" id="ARBA00022843"/>
    </source>
</evidence>
<evidence type="ECO:0000313" key="17">
    <source>
        <dbReference type="Proteomes" id="UP000189295"/>
    </source>
</evidence>
<dbReference type="PROSITE" id="PS52053">
    <property type="entry name" value="NEL"/>
    <property type="match status" value="1"/>
</dbReference>
<comment type="PTM">
    <text evidence="14">Ubiquitinated in the presence of host E1 ubiquitin-activating enzyme, E2 ubiquitin-conjugating enzyme and ubiquitin.</text>
</comment>
<dbReference type="GO" id="GO:0005576">
    <property type="term" value="C:extracellular region"/>
    <property type="evidence" value="ECO:0007669"/>
    <property type="project" value="UniProtKB-SubCell"/>
</dbReference>
<evidence type="ECO:0000256" key="5">
    <source>
        <dbReference type="ARBA" id="ARBA00012483"/>
    </source>
</evidence>
<evidence type="ECO:0000259" key="15">
    <source>
        <dbReference type="PROSITE" id="PS52053"/>
    </source>
</evidence>
<evidence type="ECO:0000256" key="12">
    <source>
        <dbReference type="ARBA" id="ARBA00023026"/>
    </source>
</evidence>
<dbReference type="RefSeq" id="WP_076953076.1">
    <property type="nucleotide sequence ID" value="NZ_MNPW01000009.1"/>
</dbReference>
<dbReference type="GO" id="GO:0030430">
    <property type="term" value="C:host cell cytoplasm"/>
    <property type="evidence" value="ECO:0007669"/>
    <property type="project" value="UniProtKB-SubCell"/>
</dbReference>
<protein>
    <recommendedName>
        <fullName evidence="5">RING-type E3 ubiquitin transferase</fullName>
        <ecNumber evidence="5">2.3.2.27</ecNumber>
    </recommendedName>
</protein>
<reference evidence="16 17" key="1">
    <citation type="submission" date="2016-10" db="EMBL/GenBank/DDBJ databases">
        <title>Pseudomonas lactis sp. nov. and Pseudomonas paralactis sp. nov., isolated from bovine raw milk.</title>
        <authorList>
            <person name="Von Neubeck M."/>
            <person name="Huptas C."/>
            <person name="Glueck C."/>
            <person name="Krewinkel M."/>
            <person name="Stoeckel M."/>
            <person name="Stressler T."/>
            <person name="Fischer L."/>
            <person name="Hinrichs J."/>
            <person name="Scherer S."/>
            <person name="Wenning M."/>
        </authorList>
    </citation>
    <scope>NUCLEOTIDE SEQUENCE [LARGE SCALE GENOMIC DNA]</scope>
    <source>
        <strain evidence="16 17">DSM 17516</strain>
    </source>
</reference>
<dbReference type="EMBL" id="MNPW01000009">
    <property type="protein sequence ID" value="ONH52314.1"/>
    <property type="molecule type" value="Genomic_DNA"/>
</dbReference>
<evidence type="ECO:0000313" key="16">
    <source>
        <dbReference type="EMBL" id="ONH52314.1"/>
    </source>
</evidence>
<keyword evidence="9" id="KW-0677">Repeat</keyword>
<evidence type="ECO:0000256" key="7">
    <source>
        <dbReference type="ARBA" id="ARBA00022614"/>
    </source>
</evidence>
<dbReference type="SUPFAM" id="SSF52058">
    <property type="entry name" value="L domain-like"/>
    <property type="match status" value="1"/>
</dbReference>
<sequence length="1611" mass="181382">MSNERNLYDLFTPVTETELDAAMLEMTGDLEKARTLHATLPHWLIEAKPPALSYLLQAHAESLSAREHLEYYMNSLQPLDQFCTEALTRYLAGQGHTTLDVECDYLEMPRRETVNFAPYLTGVLIETAAFERRSLVRAAMLNFSAAEAEVDGLPEGSVLRTAVEQRVIPGLSAAEFVRHCRALDLGSAYQAHLREVFDLPEPGETPLSLDYNEAALGVGLGKISAMQIELHIALAKRHISEANHDWLLRLIKADKPADQVRAMAPEGQRLIWQGVNIDSACLWSVLMFGDAEPGELPSGAVTVYMPNEPVRAWYEYPSIDDFKHYLTLKLQVPSYREFFTSYLDEAERLDFFRRFDQDHTVWVIKPQPVASNFGDFFFRACVGKIQLDAQVLAVPVADVDEEAREQRLFDYLNAGLDVLNIAALVVPVLGELMLGVAVGQLLGEVFEGVEDWTHHDHAEALKHLVGVAENIAGMLLFSAGARVAGSIQRTLASSAPFFDNVESVALPDHRPRLWRPRLAAYRHTDALPAPWLADASGMHQAEGESYVKIDDEVYHVEYHADSGHWRVHHPKRSGAYRPPLRHNFQGGWQHVFERRGEWREARYNLLRINPELRELPGEALDSLAAITEQSVDHLQRLAQEHQRLAERLQDCVALYRHYRKVDELVGVLERGEVPAARTARAQMLALPLIEGWPSGRFFELLDSEGKRLETYPELAPFDYSDLSIHISQQQLMNGQVMPTLLQALTAGQRETLLGQAVELEQAQPLLRQRLLTALRANHREVSHALYERYNGAPSGDLVTLCARFPGMPRRIAQELLVGTPTVERRYMRKTGRVPLPLAERSREAMDLRAGDRALMGLHWPPLADAATHRVAIGMLERLEGWPQDLLLQVRQGGVEGELLYQTGPASAPVRRTLVRSGTGFQAFDEQGKGLNTPVPGPMGLYQAVVDSLPQAQRRTLNLVGEEPAERLRGQLAFRAKTERSHASGYLWPERAFAEQAPEACALAQVRPPSEFAPALVRKIKKLYPALSEHQVADLLRGCGDDHLSRAHAVEALEQQFKILQGTLKRWRSDTSGHNAQAEPLWDFRLSRHQAAQAIERSWRGLDAIRSAQLMEAPGLALDGILLGALPTLPPEVRFDHVRHLSLRDMDLNDDVAYFLKHFKGLHILELTGNRLSRVPEVLSMMPQLEHLYLAGNRVLLTEQTRKKLAGLRGLKTLSMASNPLLIAPDVSHQFELRVLVLRNCQLKEFPAGVHRLPYLEHVDLRQNDITTLPAWLPELPRSLAQAFNLRHNPLSPTSEADVRGLRRRTGLGLGFVQDDIARLTEQKARELWMVEERMADFAEKDLVWTGLKNAPRSDGFFKLLADMGATADAHHVREDLQRRIWRVLDAAAGDAELREEIFDRAATPLNCDDAAAVNFSSLEILTEISEARRLLANGRITARPLLKLARGLFRLDRLERIAGQHSSAHPTSDPLEVSLAFRTGLVNRFYLPGQPQHMRFARLGGVTQAALDSAEGEVKLAELSSQLMTFIQDLPFWKDYLQRTFAQRFEALNEPFVQRMLEVFEQRLELDDATYFERVNEIRAEQQSLEKAEIQRLTLEAIRGEESQVCAGSIP</sequence>
<dbReference type="PANTHER" id="PTHR47114">
    <property type="match status" value="1"/>
</dbReference>
<comment type="subcellular location">
    <subcellularLocation>
        <location evidence="2">Host cytoplasm</location>
    </subcellularLocation>
    <subcellularLocation>
        <location evidence="3">Secreted</location>
    </subcellularLocation>
</comment>
<gene>
    <name evidence="16" type="ORF">BLL36_19740</name>
</gene>
<feature type="active site" description="Glycyl thioester intermediate" evidence="14">
    <location>
        <position position="1407"/>
    </location>
</feature>
<keyword evidence="10 14" id="KW-0833">Ubl conjugation pathway</keyword>
<accession>A0A1V2K4E9</accession>
<dbReference type="GO" id="GO:0016567">
    <property type="term" value="P:protein ubiquitination"/>
    <property type="evidence" value="ECO:0007669"/>
    <property type="project" value="InterPro"/>
</dbReference>
<organism evidence="16 17">
    <name type="scientific">Pseudomonas cedrina subsp. cedrina</name>
    <dbReference type="NCBI Taxonomy" id="76762"/>
    <lineage>
        <taxon>Bacteria</taxon>
        <taxon>Pseudomonadati</taxon>
        <taxon>Pseudomonadota</taxon>
        <taxon>Gammaproteobacteria</taxon>
        <taxon>Pseudomonadales</taxon>
        <taxon>Pseudomonadaceae</taxon>
        <taxon>Pseudomonas</taxon>
    </lineage>
</organism>
<evidence type="ECO:0000256" key="3">
    <source>
        <dbReference type="ARBA" id="ARBA00004613"/>
    </source>
</evidence>
<dbReference type="InterPro" id="IPR032675">
    <property type="entry name" value="LRR_dom_sf"/>
</dbReference>
<evidence type="ECO:0000256" key="10">
    <source>
        <dbReference type="ARBA" id="ARBA00022786"/>
    </source>
</evidence>
<evidence type="ECO:0000256" key="6">
    <source>
        <dbReference type="ARBA" id="ARBA00022525"/>
    </source>
</evidence>
<evidence type="ECO:0000256" key="2">
    <source>
        <dbReference type="ARBA" id="ARBA00004192"/>
    </source>
</evidence>
<name>A0A1V2K4E9_PSECE</name>
<dbReference type="Gene3D" id="3.80.10.10">
    <property type="entry name" value="Ribonuclease Inhibitor"/>
    <property type="match status" value="1"/>
</dbReference>
<evidence type="ECO:0000256" key="4">
    <source>
        <dbReference type="ARBA" id="ARBA00009868"/>
    </source>
</evidence>
<dbReference type="EC" id="2.3.2.27" evidence="5"/>
<evidence type="ECO:0000256" key="9">
    <source>
        <dbReference type="ARBA" id="ARBA00022737"/>
    </source>
</evidence>
<comment type="similarity">
    <text evidence="4 14">Belongs to the LRR-containing bacterial E3 ligase family.</text>
</comment>
<dbReference type="Pfam" id="PF20178">
    <property type="entry name" value="ToxA_N"/>
    <property type="match status" value="1"/>
</dbReference>
<comment type="caution">
    <text evidence="16">The sequence shown here is derived from an EMBL/GenBank/DDBJ whole genome shotgun (WGS) entry which is preliminary data.</text>
</comment>
<evidence type="ECO:0000256" key="1">
    <source>
        <dbReference type="ARBA" id="ARBA00000900"/>
    </source>
</evidence>
<keyword evidence="12" id="KW-0843">Virulence</keyword>
<dbReference type="Gene3D" id="1.20.58.360">
    <property type="entry name" value="Shigella T3SS effector IpaH defines"/>
    <property type="match status" value="1"/>
</dbReference>
<evidence type="ECO:0000256" key="13">
    <source>
        <dbReference type="ARBA" id="ARBA00023200"/>
    </source>
</evidence>
<dbReference type="InterPro" id="IPR046673">
    <property type="entry name" value="ToxA_N"/>
</dbReference>
<keyword evidence="7" id="KW-0433">Leucine-rich repeat</keyword>
<evidence type="ECO:0000256" key="14">
    <source>
        <dbReference type="PROSITE-ProRule" id="PRU01398"/>
    </source>
</evidence>